<dbReference type="PANTHER" id="PTHR43806:SF11">
    <property type="entry name" value="CEREVISIN-RELATED"/>
    <property type="match status" value="1"/>
</dbReference>
<reference evidence="11" key="1">
    <citation type="journal article" date="2014" name="Int. J. Syst. Evol. Microbiol.">
        <title>Complete genome sequence of Corynebacterium casei LMG S-19264T (=DSM 44701T), isolated from a smear-ripened cheese.</title>
        <authorList>
            <consortium name="US DOE Joint Genome Institute (JGI-PGF)"/>
            <person name="Walter F."/>
            <person name="Albersmeier A."/>
            <person name="Kalinowski J."/>
            <person name="Ruckert C."/>
        </authorList>
    </citation>
    <scope>NUCLEOTIDE SEQUENCE</scope>
    <source>
        <strain evidence="11">JCM 3051</strain>
    </source>
</reference>
<evidence type="ECO:0000256" key="3">
    <source>
        <dbReference type="ARBA" id="ARBA00022801"/>
    </source>
</evidence>
<keyword evidence="3 6" id="KW-0378">Hydrolase</keyword>
<dbReference type="GO" id="GO:0006508">
    <property type="term" value="P:proteolysis"/>
    <property type="evidence" value="ECO:0007669"/>
    <property type="project" value="UniProtKB-KW"/>
</dbReference>
<reference evidence="11" key="2">
    <citation type="submission" date="2020-09" db="EMBL/GenBank/DDBJ databases">
        <authorList>
            <person name="Sun Q."/>
            <person name="Ohkuma M."/>
        </authorList>
    </citation>
    <scope>NUCLEOTIDE SEQUENCE</scope>
    <source>
        <strain evidence="11">JCM 3051</strain>
    </source>
</reference>
<evidence type="ECO:0000256" key="1">
    <source>
        <dbReference type="ARBA" id="ARBA00011073"/>
    </source>
</evidence>
<dbReference type="InterPro" id="IPR036852">
    <property type="entry name" value="Peptidase_S8/S53_dom_sf"/>
</dbReference>
<dbReference type="InterPro" id="IPR022398">
    <property type="entry name" value="Peptidase_S8_His-AS"/>
</dbReference>
<protein>
    <submittedName>
        <fullName evidence="11">Peptidase</fullName>
    </submittedName>
</protein>
<evidence type="ECO:0000256" key="7">
    <source>
        <dbReference type="RuleBase" id="RU003355"/>
    </source>
</evidence>
<dbReference type="PROSITE" id="PS00138">
    <property type="entry name" value="SUBTILASE_SER"/>
    <property type="match status" value="1"/>
</dbReference>
<dbReference type="Proteomes" id="UP000655589">
    <property type="component" value="Unassembled WGS sequence"/>
</dbReference>
<feature type="chain" id="PRO_5034122017" evidence="9">
    <location>
        <begin position="30"/>
        <end position="1248"/>
    </location>
</feature>
<evidence type="ECO:0000313" key="11">
    <source>
        <dbReference type="EMBL" id="GGM13419.1"/>
    </source>
</evidence>
<feature type="active site" description="Charge relay system" evidence="5 6">
    <location>
        <position position="279"/>
    </location>
</feature>
<dbReference type="PROSITE" id="PS00137">
    <property type="entry name" value="SUBTILASE_HIS"/>
    <property type="match status" value="1"/>
</dbReference>
<dbReference type="GO" id="GO:0004252">
    <property type="term" value="F:serine-type endopeptidase activity"/>
    <property type="evidence" value="ECO:0007669"/>
    <property type="project" value="UniProtKB-UniRule"/>
</dbReference>
<dbReference type="InterPro" id="IPR050131">
    <property type="entry name" value="Peptidase_S8_subtilisin-like"/>
</dbReference>
<gene>
    <name evidence="11" type="ORF">GCM10010102_06230</name>
</gene>
<evidence type="ECO:0000256" key="4">
    <source>
        <dbReference type="ARBA" id="ARBA00022825"/>
    </source>
</evidence>
<feature type="active site" description="Charge relay system" evidence="5 6">
    <location>
        <position position="246"/>
    </location>
</feature>
<name>A0A8H9GEW1_9MICO</name>
<dbReference type="InterPro" id="IPR023828">
    <property type="entry name" value="Peptidase_S8_Ser-AS"/>
</dbReference>
<organism evidence="11 12">
    <name type="scientific">Promicromonospora citrea</name>
    <dbReference type="NCBI Taxonomy" id="43677"/>
    <lineage>
        <taxon>Bacteria</taxon>
        <taxon>Bacillati</taxon>
        <taxon>Actinomycetota</taxon>
        <taxon>Actinomycetes</taxon>
        <taxon>Micrococcales</taxon>
        <taxon>Promicromonosporaceae</taxon>
        <taxon>Promicromonospora</taxon>
    </lineage>
</organism>
<evidence type="ECO:0000256" key="6">
    <source>
        <dbReference type="PROSITE-ProRule" id="PRU01240"/>
    </source>
</evidence>
<evidence type="ECO:0000256" key="8">
    <source>
        <dbReference type="SAM" id="MobiDB-lite"/>
    </source>
</evidence>
<dbReference type="PANTHER" id="PTHR43806">
    <property type="entry name" value="PEPTIDASE S8"/>
    <property type="match status" value="1"/>
</dbReference>
<dbReference type="AlphaFoldDB" id="A0A8H9GEW1"/>
<keyword evidence="4 6" id="KW-0720">Serine protease</keyword>
<sequence length="1248" mass="128584">MLSISTPVRGLVAAGVTAALAVGAGSATAAVPTTPGGPGAPGGTTAAFPPSAPGSRSVTLITGDTVTVATTADGTTVTNVAGPDGAPASYTRTVRDGRTYVYPDAALSYVTAGALDDRLFDVTRLLEHGYDAADTLPLIVRYSAAAARSRAAEPLDGADVVRALPSVDGAAVTADRDEAAAFWADLTEPEAGARGTGEPGFAHGIEKVWLDGPVTADLAESTAQIGAPEVWAAGNTGEGVDVAVLDSGIDPNHPDLADQMAAAETFVEGESFIEDYAGHGTHVASTIAGTGAASGGVERGVAPGARLHVGKVLDSDGRGQESWIIAGMEWAARDQDARVINMSLGGAPAGVDDPMAVALDELTAETGALFVTAAGNSGPRTIGTPAIADSALTVGAVDSSDALAEFSSTGPALDGGMKPEVSAPGVDILAARSQLVRGSGDYVTMSGTSMAAPHVAGTAALVAAEHPDWTAEQIKEAIVSTAAATPEFTAYETGSGRVDAVAAVGATVFGTATAGFGVHAWSEEPTGPESKPITYTNLGDEPVDLDLTIDGPVPEGFLALSADSVTVPAHGTASVELTADLSLLPAEAVLDARVVATDGTGTVRARTLTGASREGQRQTLTVTVKDDEGRPASGKLVITSDEIFAGADLDETGTASLELPVASYSGWLTVDVEGAHGPGSRGAALLSFVDVDLGEDRSVVLDAREAVQVEAVVPQETDPAAMRLDILRSYPNGGLTASSNFPGAEYDSLWALPTDRETTDGLFEFGTWLRLEQPALTIDAGRTELGDLRVKRGSAPLPAGRRTLPVVEVDGVADLAQAANGGPGHGPKPPAVKGSAVVAHASTVEEVAPLADAAADAGARLLLVVHDGVGRLAPWDEAPWIPGGPAPLTVATLTSGQGDRLERSLDGRRPAVTVTSSPTTEYAYDVVHHWEGGVPARPTWTSSKRDLARVDVAFLHDEPGPALESRFDLWHGWTAGNQLPAPAQGERTDWVDADTTWTQSAHLPGEMSQTAIDLLTYEPRTTSEVTFFGPILRPRMGELDLQPIRYLDQMYVAVPGWGDSGSGHVGVTGGGNTDVRNWAALYQGDTQLLWGNAEFLPVTGLADEELPYRVVVDNDRADWTGTYSTHTYTEWTFTSSASGPDAAEPLPLVQLDYAVDTDAAGRAARSARLSVTPSHMTGIAATVGRPTVEVSYDDGATWRTLALTRDHGAWSGRLAAPKGARFVTLRTSVTDSEGNGVTQTLTRAFGLR</sequence>
<feature type="signal peptide" evidence="9">
    <location>
        <begin position="1"/>
        <end position="29"/>
    </location>
</feature>
<dbReference type="InterPro" id="IPR000209">
    <property type="entry name" value="Peptidase_S8/S53_dom"/>
</dbReference>
<feature type="region of interest" description="Disordered" evidence="8">
    <location>
        <begin position="28"/>
        <end position="54"/>
    </location>
</feature>
<feature type="active site" description="Charge relay system" evidence="5 6">
    <location>
        <position position="449"/>
    </location>
</feature>
<dbReference type="RefSeq" id="WP_171104847.1">
    <property type="nucleotide sequence ID" value="NZ_BMPT01000002.1"/>
</dbReference>
<accession>A0A8H9GEW1</accession>
<keyword evidence="2 6" id="KW-0645">Protease</keyword>
<dbReference type="PRINTS" id="PR00723">
    <property type="entry name" value="SUBTILISIN"/>
</dbReference>
<keyword evidence="9" id="KW-0732">Signal</keyword>
<comment type="caution">
    <text evidence="11">The sequence shown here is derived from an EMBL/GenBank/DDBJ whole genome shotgun (WGS) entry which is preliminary data.</text>
</comment>
<evidence type="ECO:0000313" key="12">
    <source>
        <dbReference type="Proteomes" id="UP000655589"/>
    </source>
</evidence>
<dbReference type="PROSITE" id="PS00136">
    <property type="entry name" value="SUBTILASE_ASP"/>
    <property type="match status" value="1"/>
</dbReference>
<keyword evidence="12" id="KW-1185">Reference proteome</keyword>
<proteinExistence type="inferred from homology"/>
<dbReference type="PROSITE" id="PS51892">
    <property type="entry name" value="SUBTILASE"/>
    <property type="match status" value="1"/>
</dbReference>
<dbReference type="InterPro" id="IPR017296">
    <property type="entry name" value="Peptidase_S8A_SAM-P45"/>
</dbReference>
<dbReference type="SUPFAM" id="SSF52743">
    <property type="entry name" value="Subtilisin-like"/>
    <property type="match status" value="1"/>
</dbReference>
<dbReference type="PIRSF" id="PIRSF037852">
    <property type="entry name" value="Subtilisin_rel_SAV5721"/>
    <property type="match status" value="1"/>
</dbReference>
<evidence type="ECO:0000256" key="9">
    <source>
        <dbReference type="SAM" id="SignalP"/>
    </source>
</evidence>
<feature type="domain" description="Peptidase S8/S53" evidence="10">
    <location>
        <begin position="237"/>
        <end position="484"/>
    </location>
</feature>
<evidence type="ECO:0000259" key="10">
    <source>
        <dbReference type="Pfam" id="PF00082"/>
    </source>
</evidence>
<dbReference type="EMBL" id="BMPT01000002">
    <property type="protein sequence ID" value="GGM13419.1"/>
    <property type="molecule type" value="Genomic_DNA"/>
</dbReference>
<dbReference type="InterPro" id="IPR023827">
    <property type="entry name" value="Peptidase_S8_Asp-AS"/>
</dbReference>
<dbReference type="InterPro" id="IPR015500">
    <property type="entry name" value="Peptidase_S8_subtilisin-rel"/>
</dbReference>
<dbReference type="Pfam" id="PF00082">
    <property type="entry name" value="Peptidase_S8"/>
    <property type="match status" value="1"/>
</dbReference>
<comment type="similarity">
    <text evidence="1 6 7">Belongs to the peptidase S8 family.</text>
</comment>
<evidence type="ECO:0000256" key="2">
    <source>
        <dbReference type="ARBA" id="ARBA00022670"/>
    </source>
</evidence>
<evidence type="ECO:0000256" key="5">
    <source>
        <dbReference type="PIRSR" id="PIRSR615500-1"/>
    </source>
</evidence>
<dbReference type="Gene3D" id="3.40.50.200">
    <property type="entry name" value="Peptidase S8/S53 domain"/>
    <property type="match status" value="1"/>
</dbReference>